<dbReference type="EMBL" id="JACRIW010000081">
    <property type="protein sequence ID" value="MBI5170067.1"/>
    <property type="molecule type" value="Genomic_DNA"/>
</dbReference>
<dbReference type="PANTHER" id="PTHR46580:SF4">
    <property type="entry name" value="ATP_GTP-BINDING PROTEIN"/>
    <property type="match status" value="1"/>
</dbReference>
<dbReference type="Gene3D" id="2.130.10.130">
    <property type="entry name" value="Integrin alpha, N-terminal"/>
    <property type="match status" value="1"/>
</dbReference>
<keyword evidence="3" id="KW-1133">Transmembrane helix</keyword>
<reference evidence="4" key="1">
    <citation type="submission" date="2020-07" db="EMBL/GenBank/DDBJ databases">
        <title>Huge and variable diversity of episymbiotic CPR bacteria and DPANN archaea in groundwater ecosystems.</title>
        <authorList>
            <person name="He C.Y."/>
            <person name="Keren R."/>
            <person name="Whittaker M."/>
            <person name="Farag I.F."/>
            <person name="Doudna J."/>
            <person name="Cate J.H.D."/>
            <person name="Banfield J.F."/>
        </authorList>
    </citation>
    <scope>NUCLEOTIDE SEQUENCE</scope>
    <source>
        <strain evidence="4">NC_groundwater_1813_Pr3_B-0.1um_71_17</strain>
    </source>
</reference>
<dbReference type="Gene3D" id="2.60.40.10">
    <property type="entry name" value="Immunoglobulins"/>
    <property type="match status" value="3"/>
</dbReference>
<evidence type="ECO:0000256" key="3">
    <source>
        <dbReference type="SAM" id="Phobius"/>
    </source>
</evidence>
<gene>
    <name evidence="4" type="ORF">HZA61_11305</name>
</gene>
<feature type="region of interest" description="Disordered" evidence="2">
    <location>
        <begin position="107"/>
        <end position="129"/>
    </location>
</feature>
<evidence type="ECO:0000256" key="2">
    <source>
        <dbReference type="SAM" id="MobiDB-lite"/>
    </source>
</evidence>
<protein>
    <submittedName>
        <fullName evidence="4">VCBS repeat-containing protein</fullName>
    </submittedName>
</protein>
<dbReference type="InterPro" id="IPR028994">
    <property type="entry name" value="Integrin_alpha_N"/>
</dbReference>
<dbReference type="InterPro" id="IPR045584">
    <property type="entry name" value="Pilin-like"/>
</dbReference>
<dbReference type="PANTHER" id="PTHR46580">
    <property type="entry name" value="SENSOR KINASE-RELATED"/>
    <property type="match status" value="1"/>
</dbReference>
<sequence length="977" mass="102543">MRAPLHRREARERGFSLIEMIVTLSIMAMVVAALSTVLIRATASRLASANRFESLQTARSAADMMARDLRSAGYGVDATNAAGAQPAIAYVDSMQIFMCENATPYPDNGSPAAPQAYDPSGSPTPRVLVGTEWTPPTKYATGAEMIRYTLDLNDDGRVDADDVAADEGADARRSRCPDDYTLVRQVYGAGSGGAYDNGGAAERIALVLKPGEGVPALFTVYFDGSETPWDWSRGAVPAARLSQISRIEITVTAASGKPDTRGQYPRTRIETAVRSLRNTPDFGASAWTVDGYVYTDEDFDRVKDSNERGLSGALVRLGSGRATYTNASGYYSFRVPTGTYALRHVAPAGFGSYSVPDSFTVDVAGNVTRSFADTSRTGGWITASVWSDDDADGYWDTGESALSGVTMSAGSGAQNLTDSRGRADLFVTAGPYSLSTTPLSGYSMTTANPVTGTMTIGGTRTAQFGQYRAVSTTVNGAVFTDTDGSGTWNGIETGRSGVTVTAYIGTSTLYSTTRTDAAGKYTFSLPTPAVGSGTTYSIGCAQVAGCYPTTTLLHTGLVLTGTALSGYNFGFGTFASASFSGYPATALIATDLWENDAGGTAPNTKGDQDLVYVATVLGVPYLNYVTNGWTAGGTPFSSTSTVAAYLGTTPYSVFADTLRRGSTPRAVDLVPGLTGSNNIELWLRTGTSIPTTYLRRLGTGDGGRVLQVRALDCSGGTQIDLIVGTRTTSGRGTVEIWQSDDATSPGYGRQETYPSAASIPGSRMGEAQQISLADMDRDGDKDMVIATSTGTYSGEVIVLDNIGRTNGSRFRYRNMFTLSTDNPKQMALTDVDGDGYPDIVLGTKTSTTAGRILVYRNTHSTSTWTYSLSQSFSAPGCVLSMAVADLGGSASADVAVGYVTNTSTGAGGVRIFYNVGGSISTSSVDPSGGAVTKQVVAMTTGNFNYTSSPATAGPYKTDLAICWKSSTTVGYFVVYTR</sequence>
<dbReference type="Pfam" id="PF07963">
    <property type="entry name" value="N_methyl"/>
    <property type="match status" value="1"/>
</dbReference>
<evidence type="ECO:0000313" key="5">
    <source>
        <dbReference type="Proteomes" id="UP000696931"/>
    </source>
</evidence>
<proteinExistence type="predicted"/>
<dbReference type="InterPro" id="IPR013783">
    <property type="entry name" value="Ig-like_fold"/>
</dbReference>
<evidence type="ECO:0000256" key="1">
    <source>
        <dbReference type="ARBA" id="ARBA00022729"/>
    </source>
</evidence>
<evidence type="ECO:0000313" key="4">
    <source>
        <dbReference type="EMBL" id="MBI5170067.1"/>
    </source>
</evidence>
<dbReference type="SUPFAM" id="SSF117074">
    <property type="entry name" value="Hypothetical protein PA1324"/>
    <property type="match status" value="2"/>
</dbReference>
<dbReference type="Proteomes" id="UP000696931">
    <property type="component" value="Unassembled WGS sequence"/>
</dbReference>
<feature type="transmembrane region" description="Helical" evidence="3">
    <location>
        <begin position="21"/>
        <end position="41"/>
    </location>
</feature>
<keyword evidence="3" id="KW-0812">Transmembrane</keyword>
<dbReference type="InterPro" id="IPR013517">
    <property type="entry name" value="FG-GAP"/>
</dbReference>
<keyword evidence="3" id="KW-0472">Membrane</keyword>
<organism evidence="4 5">
    <name type="scientific">Eiseniibacteriota bacterium</name>
    <dbReference type="NCBI Taxonomy" id="2212470"/>
    <lineage>
        <taxon>Bacteria</taxon>
        <taxon>Candidatus Eiseniibacteriota</taxon>
    </lineage>
</organism>
<dbReference type="SUPFAM" id="SSF54523">
    <property type="entry name" value="Pili subunits"/>
    <property type="match status" value="1"/>
</dbReference>
<dbReference type="NCBIfam" id="TIGR02532">
    <property type="entry name" value="IV_pilin_GFxxxE"/>
    <property type="match status" value="1"/>
</dbReference>
<dbReference type="SUPFAM" id="SSF69318">
    <property type="entry name" value="Integrin alpha N-terminal domain"/>
    <property type="match status" value="1"/>
</dbReference>
<comment type="caution">
    <text evidence="4">The sequence shown here is derived from an EMBL/GenBank/DDBJ whole genome shotgun (WGS) entry which is preliminary data.</text>
</comment>
<keyword evidence="1" id="KW-0732">Signal</keyword>
<name>A0A933W902_UNCEI</name>
<accession>A0A933W902</accession>
<dbReference type="InterPro" id="IPR012902">
    <property type="entry name" value="N_methyl_site"/>
</dbReference>
<feature type="region of interest" description="Disordered" evidence="2">
    <location>
        <begin position="741"/>
        <end position="764"/>
    </location>
</feature>
<dbReference type="Pfam" id="PF13517">
    <property type="entry name" value="FG-GAP_3"/>
    <property type="match status" value="1"/>
</dbReference>
<dbReference type="PROSITE" id="PS00409">
    <property type="entry name" value="PROKAR_NTER_METHYL"/>
    <property type="match status" value="1"/>
</dbReference>
<dbReference type="AlphaFoldDB" id="A0A933W902"/>